<keyword evidence="2" id="KW-1185">Reference proteome</keyword>
<proteinExistence type="predicted"/>
<evidence type="ECO:0000313" key="2">
    <source>
        <dbReference type="Proteomes" id="UP000515733"/>
    </source>
</evidence>
<accession>A0A6S6YKB8</accession>
<gene>
    <name evidence="1" type="ORF">DENOEST_1029</name>
</gene>
<dbReference type="AlphaFoldDB" id="A0A6S6YKB8"/>
<evidence type="ECO:0000313" key="1">
    <source>
        <dbReference type="EMBL" id="CAB1368194.1"/>
    </source>
</evidence>
<dbReference type="KEGG" id="doe:DENOEST_1029"/>
<protein>
    <submittedName>
        <fullName evidence="1">Uncharacterized protein</fullName>
    </submittedName>
</protein>
<organism evidence="1 2">
    <name type="scientific">Denitratisoma oestradiolicum</name>
    <dbReference type="NCBI Taxonomy" id="311182"/>
    <lineage>
        <taxon>Bacteria</taxon>
        <taxon>Pseudomonadati</taxon>
        <taxon>Pseudomonadota</taxon>
        <taxon>Betaproteobacteria</taxon>
        <taxon>Nitrosomonadales</taxon>
        <taxon>Sterolibacteriaceae</taxon>
        <taxon>Denitratisoma</taxon>
    </lineage>
</organism>
<reference evidence="1 2" key="1">
    <citation type="submission" date="2020-03" db="EMBL/GenBank/DDBJ databases">
        <authorList>
            <consortium name="Genoscope - CEA"/>
            <person name="William W."/>
        </authorList>
    </citation>
    <scope>NUCLEOTIDE SEQUENCE [LARGE SCALE GENOMIC DNA]</scope>
    <source>
        <strain evidence="2">DSM 16959</strain>
    </source>
</reference>
<dbReference type="Proteomes" id="UP000515733">
    <property type="component" value="Chromosome"/>
</dbReference>
<sequence>MSARLLSNWKLYLMNSHNLTVDTGLAHEAAQRRLPSTFPNVCLLRFRPAAVGWEEYYSHDAFIIRLPPAKNGRHAICTSDHSQWGLVLMGF</sequence>
<name>A0A6S6YKB8_9PROT</name>
<dbReference type="EMBL" id="LR778301">
    <property type="protein sequence ID" value="CAB1368194.1"/>
    <property type="molecule type" value="Genomic_DNA"/>
</dbReference>